<dbReference type="VEuPathDB" id="PlasmoDB:AK88_05648"/>
<dbReference type="RefSeq" id="XP_012338673.1">
    <property type="nucleotide sequence ID" value="XM_012483250.1"/>
</dbReference>
<feature type="non-terminal residue" evidence="4">
    <location>
        <position position="1"/>
    </location>
</feature>
<feature type="compositionally biased region" description="Polar residues" evidence="1">
    <location>
        <begin position="683"/>
        <end position="694"/>
    </location>
</feature>
<gene>
    <name evidence="4" type="ORF">AK88_05648</name>
</gene>
<feature type="compositionally biased region" description="Low complexity" evidence="1">
    <location>
        <begin position="401"/>
        <end position="411"/>
    </location>
</feature>
<feature type="region of interest" description="Disordered" evidence="1">
    <location>
        <begin position="668"/>
        <end position="711"/>
    </location>
</feature>
<sequence length="980" mass="107872">KALWEDMQNVLAQFVDYMEEIEDNLEDYATSCGDAGWERRGDRHKGTFYTGHTVADKMKCRLMVGALHFVAGWGSQLKNDNEPSENDNDMKAIMRCMVANVFAYILAEIKCRDEWPAIDQAWKIMKQIAVGTGDTSNPLFTGKCKLDEYRGTKVGTADLQGAVKKWLETNTTINDRINAIKKDPQCKLKWETYKKDMEQSGNDALGRTSGKVHPGVGAMANGGIGKEIVEVVKEVFVKMKDEDPTTQGGKETHSTDRCSKPAQSATVVNAGEGLAGAKSITTITFGTSSGTHDDCDQKSKDTEAGSGTADGTATNADPSEESNTVKDIPGSNDQLRAGKPANGVDATSPTNQGQQEPAKPAVVHNVEQLTGSKKEDVTEGVSPTEGQGNVVQKDPEKTEQPPGSSGPAAPAVEDPTQSNAGKDGTDGYSWGSGTSDIDVGGIDPWDTTDCGAKPTKDNSDPPGSSSSTSYPADCSTKDSSKKYSVCDFNISLSTAQGATDPGGGFVPPTLPEDKSRAQNDDPGGAQKGPSLPDLTNAVLTATAPVLFFLSAVTVALLGYSLWKYFAYLAKRRRIYRTVRDVPSPQLDEEILEHLQRGDLPPPDYGYTLIRDRQPASISGSARPPRVHKRTIIELHLEVLNECEATEWENVKDDYLQILVEQFMGGNHGHSSSLDAPTIKQGLSGINGSSTADQSTDMERTDASPRNAEHPDPWRCMETIQFAAHTSPPNEDDPCSCMENIQLETDPSAPHDPDPWSCMETKQLETGRYRPNEDNHDPWSCMETIQLHTAPDAHSSPRNECPIPDHTNWINWIDRNKHILRACTTQPWFLQLKAEWQQYYQQHSADEDNVVSGQRAFGDAATLPMLKLRLWKAWVAQQHRQMRMYGQEEWFQHLLNNVQEETVPATGDIHGVENALAAEDVLRARDVPRAQPLHEQYYNKKPLIPKLWMLLLASVIEECEIERSMQEKELYLDALLQQCSH</sequence>
<feature type="region of interest" description="Disordered" evidence="1">
    <location>
        <begin position="497"/>
        <end position="531"/>
    </location>
</feature>
<keyword evidence="2" id="KW-1133">Transmembrane helix</keyword>
<dbReference type="GeneID" id="24270962"/>
<feature type="compositionally biased region" description="Basic and acidic residues" evidence="1">
    <location>
        <begin position="291"/>
        <end position="303"/>
    </location>
</feature>
<dbReference type="AlphaFoldDB" id="A0A0D9QCF2"/>
<evidence type="ECO:0000313" key="5">
    <source>
        <dbReference type="Proteomes" id="UP000054561"/>
    </source>
</evidence>
<dbReference type="Pfam" id="PF12879">
    <property type="entry name" value="SICA_C"/>
    <property type="match status" value="1"/>
</dbReference>
<feature type="domain" description="Schizont-infected cell agglutination C-terminal" evidence="3">
    <location>
        <begin position="563"/>
        <end position="666"/>
    </location>
</feature>
<evidence type="ECO:0000256" key="1">
    <source>
        <dbReference type="SAM" id="MobiDB-lite"/>
    </source>
</evidence>
<organism evidence="4 5">
    <name type="scientific">Plasmodium fragile</name>
    <dbReference type="NCBI Taxonomy" id="5857"/>
    <lineage>
        <taxon>Eukaryota</taxon>
        <taxon>Sar</taxon>
        <taxon>Alveolata</taxon>
        <taxon>Apicomplexa</taxon>
        <taxon>Aconoidasida</taxon>
        <taxon>Haemosporida</taxon>
        <taxon>Plasmodiidae</taxon>
        <taxon>Plasmodium</taxon>
        <taxon>Plasmodium (Plasmodium)</taxon>
    </lineage>
</organism>
<dbReference type="OrthoDB" id="375150at2759"/>
<protein>
    <recommendedName>
        <fullName evidence="3">Schizont-infected cell agglutination C-terminal domain-containing protein</fullName>
    </recommendedName>
</protein>
<keyword evidence="5" id="KW-1185">Reference proteome</keyword>
<feature type="compositionally biased region" description="Basic and acidic residues" evidence="1">
    <location>
        <begin position="250"/>
        <end position="259"/>
    </location>
</feature>
<dbReference type="Proteomes" id="UP000054561">
    <property type="component" value="Unassembled WGS sequence"/>
</dbReference>
<keyword evidence="2" id="KW-0472">Membrane</keyword>
<proteinExistence type="predicted"/>
<feature type="compositionally biased region" description="Basic and acidic residues" evidence="1">
    <location>
        <begin position="696"/>
        <end position="711"/>
    </location>
</feature>
<name>A0A0D9QCF2_PLAFR</name>
<feature type="transmembrane region" description="Helical" evidence="2">
    <location>
        <begin position="545"/>
        <end position="566"/>
    </location>
</feature>
<accession>A0A0D9QCF2</accession>
<reference evidence="4 5" key="1">
    <citation type="submission" date="2014-03" db="EMBL/GenBank/DDBJ databases">
        <title>The Genome Sequence of Plasmodium fragile nilgiri.</title>
        <authorList>
            <consortium name="The Broad Institute Genomics Platform"/>
            <consortium name="The Broad Institute Genome Sequencing Center for Infectious Disease"/>
            <person name="Neafsey D."/>
            <person name="Duraisingh M."/>
            <person name="Young S.K."/>
            <person name="Zeng Q."/>
            <person name="Gargeya S."/>
            <person name="Abouelleil A."/>
            <person name="Alvarado L."/>
            <person name="Chapman S.B."/>
            <person name="Gainer-Dewar J."/>
            <person name="Goldberg J."/>
            <person name="Griggs A."/>
            <person name="Gujja S."/>
            <person name="Hansen M."/>
            <person name="Howarth C."/>
            <person name="Imamovic A."/>
            <person name="Larimer J."/>
            <person name="Pearson M."/>
            <person name="Poon T.W."/>
            <person name="Priest M."/>
            <person name="Roberts A."/>
            <person name="Saif S."/>
            <person name="Shea T."/>
            <person name="Sykes S."/>
            <person name="Wortman J."/>
            <person name="Nusbaum C."/>
            <person name="Birren B."/>
        </authorList>
    </citation>
    <scope>NUCLEOTIDE SEQUENCE [LARGE SCALE GENOMIC DNA]</scope>
    <source>
        <strain evidence="5">nilgiri</strain>
    </source>
</reference>
<evidence type="ECO:0000313" key="4">
    <source>
        <dbReference type="EMBL" id="KJP84720.1"/>
    </source>
</evidence>
<dbReference type="EMBL" id="KQ030425">
    <property type="protein sequence ID" value="KJP84720.1"/>
    <property type="molecule type" value="Genomic_DNA"/>
</dbReference>
<feature type="region of interest" description="Disordered" evidence="1">
    <location>
        <begin position="240"/>
        <end position="263"/>
    </location>
</feature>
<feature type="compositionally biased region" description="Polar residues" evidence="1">
    <location>
        <begin position="345"/>
        <end position="355"/>
    </location>
</feature>
<evidence type="ECO:0000259" key="3">
    <source>
        <dbReference type="Pfam" id="PF12879"/>
    </source>
</evidence>
<feature type="compositionally biased region" description="Low complexity" evidence="1">
    <location>
        <begin position="460"/>
        <end position="471"/>
    </location>
</feature>
<feature type="region of interest" description="Disordered" evidence="1">
    <location>
        <begin position="284"/>
        <end position="480"/>
    </location>
</feature>
<dbReference type="InterPro" id="IPR024288">
    <property type="entry name" value="SICA_C"/>
</dbReference>
<keyword evidence="2" id="KW-0812">Transmembrane</keyword>
<evidence type="ECO:0000256" key="2">
    <source>
        <dbReference type="SAM" id="Phobius"/>
    </source>
</evidence>